<proteinExistence type="predicted"/>
<name>A0A7V2ZHV0_9BACT</name>
<organism evidence="1">
    <name type="scientific">Ignavibacterium album</name>
    <dbReference type="NCBI Taxonomy" id="591197"/>
    <lineage>
        <taxon>Bacteria</taxon>
        <taxon>Pseudomonadati</taxon>
        <taxon>Ignavibacteriota</taxon>
        <taxon>Ignavibacteria</taxon>
        <taxon>Ignavibacteriales</taxon>
        <taxon>Ignavibacteriaceae</taxon>
        <taxon>Ignavibacterium</taxon>
    </lineage>
</organism>
<dbReference type="AlphaFoldDB" id="A0A7V2ZHV0"/>
<comment type="caution">
    <text evidence="1">The sequence shown here is derived from an EMBL/GenBank/DDBJ whole genome shotgun (WGS) entry which is preliminary data.</text>
</comment>
<sequence>MNYDRRKDVDALIEQFWKRGYLTVSRKYGTYLPEPDKVGIYDVDVVARFKDSYAIGIVLNDEDFFDLNKTQNKIIYLSTRQTKYNGRKVALFIGVSLKNFKIAKGIIENLPEEIRKNIRLIQIIDRQNIETSLRRRNNDTIFS</sequence>
<gene>
    <name evidence="1" type="ORF">ENS31_01825</name>
</gene>
<dbReference type="EMBL" id="DSUJ01000008">
    <property type="protein sequence ID" value="HFI90250.1"/>
    <property type="molecule type" value="Genomic_DNA"/>
</dbReference>
<protein>
    <submittedName>
        <fullName evidence="1">Uncharacterized protein</fullName>
    </submittedName>
</protein>
<reference evidence="1" key="1">
    <citation type="journal article" date="2020" name="mSystems">
        <title>Genome- and Community-Level Interaction Insights into Carbon Utilization and Element Cycling Functions of Hydrothermarchaeota in Hydrothermal Sediment.</title>
        <authorList>
            <person name="Zhou Z."/>
            <person name="Liu Y."/>
            <person name="Xu W."/>
            <person name="Pan J."/>
            <person name="Luo Z.H."/>
            <person name="Li M."/>
        </authorList>
    </citation>
    <scope>NUCLEOTIDE SEQUENCE [LARGE SCALE GENOMIC DNA]</scope>
    <source>
        <strain evidence="1">SpSt-479</strain>
    </source>
</reference>
<accession>A0A7V2ZHV0</accession>
<evidence type="ECO:0000313" key="1">
    <source>
        <dbReference type="EMBL" id="HFI90250.1"/>
    </source>
</evidence>